<dbReference type="EMBL" id="CAACVJ010000568">
    <property type="protein sequence ID" value="VEP17463.1"/>
    <property type="molecule type" value="Genomic_DNA"/>
</dbReference>
<name>A0A563W1Q3_9CYAN</name>
<proteinExistence type="predicted"/>
<evidence type="ECO:0000313" key="2">
    <source>
        <dbReference type="Proteomes" id="UP000320055"/>
    </source>
</evidence>
<reference evidence="1 2" key="1">
    <citation type="submission" date="2019-01" db="EMBL/GenBank/DDBJ databases">
        <authorList>
            <person name="Brito A."/>
        </authorList>
    </citation>
    <scope>NUCLEOTIDE SEQUENCE [LARGE SCALE GENOMIC DNA]</scope>
    <source>
        <strain evidence="1">1</strain>
    </source>
</reference>
<accession>A0A563W1Q3</accession>
<dbReference type="AlphaFoldDB" id="A0A563W1Q3"/>
<keyword evidence="2" id="KW-1185">Reference proteome</keyword>
<dbReference type="Proteomes" id="UP000320055">
    <property type="component" value="Unassembled WGS sequence"/>
</dbReference>
<protein>
    <submittedName>
        <fullName evidence="1">Uncharacterized protein</fullName>
    </submittedName>
</protein>
<evidence type="ECO:0000313" key="1">
    <source>
        <dbReference type="EMBL" id="VEP17463.1"/>
    </source>
</evidence>
<gene>
    <name evidence="1" type="ORF">H1P_610014</name>
</gene>
<sequence>MMLLKNIRLIYCLFFPFISISQNLQDLCHYNELIIHPDRLSFHFLRYVFGRFN</sequence>
<organism evidence="1 2">
    <name type="scientific">Hyella patelloides LEGE 07179</name>
    <dbReference type="NCBI Taxonomy" id="945734"/>
    <lineage>
        <taxon>Bacteria</taxon>
        <taxon>Bacillati</taxon>
        <taxon>Cyanobacteriota</taxon>
        <taxon>Cyanophyceae</taxon>
        <taxon>Pleurocapsales</taxon>
        <taxon>Hyellaceae</taxon>
        <taxon>Hyella</taxon>
    </lineage>
</organism>